<dbReference type="Proteomes" id="UP000293562">
    <property type="component" value="Unassembled WGS sequence"/>
</dbReference>
<evidence type="ECO:0000256" key="7">
    <source>
        <dbReference type="ARBA" id="ARBA00023141"/>
    </source>
</evidence>
<protein>
    <recommendedName>
        <fullName evidence="3">indole-3-glycerol-phosphate synthase</fullName>
        <ecNumber evidence="3">4.1.1.48</ecNumber>
    </recommendedName>
</protein>
<keyword evidence="8" id="KW-0456">Lyase</keyword>
<dbReference type="EC" id="4.1.1.48" evidence="3"/>
<dbReference type="PANTHER" id="PTHR22854">
    <property type="entry name" value="TRYPTOPHAN BIOSYNTHESIS PROTEIN"/>
    <property type="match status" value="1"/>
</dbReference>
<evidence type="ECO:0000256" key="2">
    <source>
        <dbReference type="ARBA" id="ARBA00004696"/>
    </source>
</evidence>
<dbReference type="InterPro" id="IPR013785">
    <property type="entry name" value="Aldolase_TIM"/>
</dbReference>
<dbReference type="CDD" id="cd00331">
    <property type="entry name" value="IGPS"/>
    <property type="match status" value="1"/>
</dbReference>
<keyword evidence="11" id="KW-1185">Reference proteome</keyword>
<evidence type="ECO:0000256" key="6">
    <source>
        <dbReference type="ARBA" id="ARBA00022822"/>
    </source>
</evidence>
<dbReference type="RefSeq" id="WP_130306471.1">
    <property type="nucleotide sequence ID" value="NZ_SHKN01000001.1"/>
</dbReference>
<evidence type="ECO:0000256" key="1">
    <source>
        <dbReference type="ARBA" id="ARBA00001633"/>
    </source>
</evidence>
<evidence type="ECO:0000256" key="4">
    <source>
        <dbReference type="ARBA" id="ARBA00022605"/>
    </source>
</evidence>
<dbReference type="AlphaFoldDB" id="A0A4Q7VK62"/>
<accession>A0A4Q7VK62</accession>
<dbReference type="Gene3D" id="3.20.20.70">
    <property type="entry name" value="Aldolase class I"/>
    <property type="match status" value="1"/>
</dbReference>
<dbReference type="InterPro" id="IPR013798">
    <property type="entry name" value="Indole-3-glycerol_P_synth_dom"/>
</dbReference>
<keyword evidence="4" id="KW-0028">Amino-acid biosynthesis</keyword>
<dbReference type="Pfam" id="PF00218">
    <property type="entry name" value="IGPS"/>
    <property type="match status" value="1"/>
</dbReference>
<dbReference type="InterPro" id="IPR011060">
    <property type="entry name" value="RibuloseP-bd_barrel"/>
</dbReference>
<evidence type="ECO:0000256" key="8">
    <source>
        <dbReference type="ARBA" id="ARBA00023239"/>
    </source>
</evidence>
<evidence type="ECO:0000313" key="10">
    <source>
        <dbReference type="EMBL" id="RZT96559.1"/>
    </source>
</evidence>
<comment type="pathway">
    <text evidence="2">Amino-acid biosynthesis; L-tryptophan biosynthesis; L-tryptophan from chorismate: step 4/5.</text>
</comment>
<proteinExistence type="predicted"/>
<keyword evidence="7" id="KW-0057">Aromatic amino acid biosynthesis</keyword>
<keyword evidence="5" id="KW-0210">Decarboxylase</keyword>
<comment type="caution">
    <text evidence="10">The sequence shown here is derived from an EMBL/GenBank/DDBJ whole genome shotgun (WGS) entry which is preliminary data.</text>
</comment>
<dbReference type="NCBIfam" id="NF001377">
    <property type="entry name" value="PRK00278.2-4"/>
    <property type="match status" value="1"/>
</dbReference>
<evidence type="ECO:0000313" key="11">
    <source>
        <dbReference type="Proteomes" id="UP000293562"/>
    </source>
</evidence>
<dbReference type="GO" id="GO:0004640">
    <property type="term" value="F:phosphoribosylanthranilate isomerase activity"/>
    <property type="evidence" value="ECO:0007669"/>
    <property type="project" value="TreeGrafter"/>
</dbReference>
<dbReference type="SUPFAM" id="SSF51366">
    <property type="entry name" value="Ribulose-phoshate binding barrel"/>
    <property type="match status" value="1"/>
</dbReference>
<reference evidence="10 11" key="1">
    <citation type="submission" date="2019-02" db="EMBL/GenBank/DDBJ databases">
        <title>Genomic Encyclopedia of Type Strains, Phase IV (KMG-IV): sequencing the most valuable type-strain genomes for metagenomic binning, comparative biology and taxonomic classification.</title>
        <authorList>
            <person name="Goeker M."/>
        </authorList>
    </citation>
    <scope>NUCLEOTIDE SEQUENCE [LARGE SCALE GENOMIC DNA]</scope>
    <source>
        <strain evidence="10 11">DSM 28825</strain>
    </source>
</reference>
<sequence>MHDILQTIVEQKHKEVEFLQSQYSIADLKQQKHFQRACYSAKSAINKEKASGIIAEFKRQSPKKGPINPNANIKPVLESYQQANASVISVLTDKYFFGAKDSDFENARACLSIPLLRKDFLVHPYQVYQSKAMGADLILLIAAILTIDEVKTMSQLAKELGMEVLLEIHDESELNHINSHIDLVGINNRNLKDFSVDLNHSIKLSEQIPDSFIKVAESGISGTEDIQFLKTNGFQAFLIGEYFMKHEHPGQACSDLIMQISKKDKSCK</sequence>
<dbReference type="UniPathway" id="UPA00035">
    <property type="reaction ID" value="UER00043"/>
</dbReference>
<evidence type="ECO:0000256" key="3">
    <source>
        <dbReference type="ARBA" id="ARBA00012362"/>
    </source>
</evidence>
<organism evidence="10 11">
    <name type="scientific">Ancylomarina subtilis</name>
    <dbReference type="NCBI Taxonomy" id="1639035"/>
    <lineage>
        <taxon>Bacteria</taxon>
        <taxon>Pseudomonadati</taxon>
        <taxon>Bacteroidota</taxon>
        <taxon>Bacteroidia</taxon>
        <taxon>Marinilabiliales</taxon>
        <taxon>Marinifilaceae</taxon>
        <taxon>Ancylomarina</taxon>
    </lineage>
</organism>
<dbReference type="GO" id="GO:0004425">
    <property type="term" value="F:indole-3-glycerol-phosphate synthase activity"/>
    <property type="evidence" value="ECO:0007669"/>
    <property type="project" value="UniProtKB-EC"/>
</dbReference>
<evidence type="ECO:0000259" key="9">
    <source>
        <dbReference type="Pfam" id="PF00218"/>
    </source>
</evidence>
<dbReference type="InterPro" id="IPR045186">
    <property type="entry name" value="Indole-3-glycerol_P_synth"/>
</dbReference>
<dbReference type="FunFam" id="3.20.20.70:FF:000024">
    <property type="entry name" value="Indole-3-glycerol phosphate synthase"/>
    <property type="match status" value="1"/>
</dbReference>
<dbReference type="PANTHER" id="PTHR22854:SF2">
    <property type="entry name" value="INDOLE-3-GLYCEROL-PHOSPHATE SYNTHASE"/>
    <property type="match status" value="1"/>
</dbReference>
<keyword evidence="6" id="KW-0822">Tryptophan biosynthesis</keyword>
<feature type="domain" description="Indole-3-glycerol phosphate synthase" evidence="9">
    <location>
        <begin position="5"/>
        <end position="254"/>
    </location>
</feature>
<gene>
    <name evidence="10" type="ORF">EV201_1197</name>
</gene>
<dbReference type="GO" id="GO:0000162">
    <property type="term" value="P:L-tryptophan biosynthetic process"/>
    <property type="evidence" value="ECO:0007669"/>
    <property type="project" value="UniProtKB-UniPathway"/>
</dbReference>
<evidence type="ECO:0000256" key="5">
    <source>
        <dbReference type="ARBA" id="ARBA00022793"/>
    </source>
</evidence>
<comment type="catalytic activity">
    <reaction evidence="1">
        <text>1-(2-carboxyphenylamino)-1-deoxy-D-ribulose 5-phosphate + H(+) = (1S,2R)-1-C-(indol-3-yl)glycerol 3-phosphate + CO2 + H2O</text>
        <dbReference type="Rhea" id="RHEA:23476"/>
        <dbReference type="ChEBI" id="CHEBI:15377"/>
        <dbReference type="ChEBI" id="CHEBI:15378"/>
        <dbReference type="ChEBI" id="CHEBI:16526"/>
        <dbReference type="ChEBI" id="CHEBI:58613"/>
        <dbReference type="ChEBI" id="CHEBI:58866"/>
        <dbReference type="EC" id="4.1.1.48"/>
    </reaction>
</comment>
<dbReference type="OrthoDB" id="9804217at2"/>
<name>A0A4Q7VK62_9BACT</name>
<dbReference type="EMBL" id="SHKN01000001">
    <property type="protein sequence ID" value="RZT96559.1"/>
    <property type="molecule type" value="Genomic_DNA"/>
</dbReference>